<dbReference type="EMBL" id="CM042032">
    <property type="protein sequence ID" value="KAI3775914.1"/>
    <property type="molecule type" value="Genomic_DNA"/>
</dbReference>
<evidence type="ECO:0000313" key="1">
    <source>
        <dbReference type="EMBL" id="KAI3775914.1"/>
    </source>
</evidence>
<evidence type="ECO:0000313" key="2">
    <source>
        <dbReference type="Proteomes" id="UP001056120"/>
    </source>
</evidence>
<dbReference type="Proteomes" id="UP001056120">
    <property type="component" value="Linkage Group LG15"/>
</dbReference>
<reference evidence="2" key="1">
    <citation type="journal article" date="2022" name="Mol. Ecol. Resour.">
        <title>The genomes of chicory, endive, great burdock and yacon provide insights into Asteraceae palaeo-polyploidization history and plant inulin production.</title>
        <authorList>
            <person name="Fan W."/>
            <person name="Wang S."/>
            <person name="Wang H."/>
            <person name="Wang A."/>
            <person name="Jiang F."/>
            <person name="Liu H."/>
            <person name="Zhao H."/>
            <person name="Xu D."/>
            <person name="Zhang Y."/>
        </authorList>
    </citation>
    <scope>NUCLEOTIDE SEQUENCE [LARGE SCALE GENOMIC DNA]</scope>
    <source>
        <strain evidence="2">cv. Yunnan</strain>
    </source>
</reference>
<keyword evidence="2" id="KW-1185">Reference proteome</keyword>
<gene>
    <name evidence="1" type="ORF">L1987_45674</name>
</gene>
<proteinExistence type="predicted"/>
<organism evidence="1 2">
    <name type="scientific">Smallanthus sonchifolius</name>
    <dbReference type="NCBI Taxonomy" id="185202"/>
    <lineage>
        <taxon>Eukaryota</taxon>
        <taxon>Viridiplantae</taxon>
        <taxon>Streptophyta</taxon>
        <taxon>Embryophyta</taxon>
        <taxon>Tracheophyta</taxon>
        <taxon>Spermatophyta</taxon>
        <taxon>Magnoliopsida</taxon>
        <taxon>eudicotyledons</taxon>
        <taxon>Gunneridae</taxon>
        <taxon>Pentapetalae</taxon>
        <taxon>asterids</taxon>
        <taxon>campanulids</taxon>
        <taxon>Asterales</taxon>
        <taxon>Asteraceae</taxon>
        <taxon>Asteroideae</taxon>
        <taxon>Heliantheae alliance</taxon>
        <taxon>Millerieae</taxon>
        <taxon>Smallanthus</taxon>
    </lineage>
</organism>
<name>A0ACB9FX39_9ASTR</name>
<protein>
    <submittedName>
        <fullName evidence="1">Uncharacterized protein</fullName>
    </submittedName>
</protein>
<reference evidence="1 2" key="2">
    <citation type="journal article" date="2022" name="Mol. Ecol. Resour.">
        <title>The genomes of chicory, endive, great burdock and yacon provide insights into Asteraceae paleo-polyploidization history and plant inulin production.</title>
        <authorList>
            <person name="Fan W."/>
            <person name="Wang S."/>
            <person name="Wang H."/>
            <person name="Wang A."/>
            <person name="Jiang F."/>
            <person name="Liu H."/>
            <person name="Zhao H."/>
            <person name="Xu D."/>
            <person name="Zhang Y."/>
        </authorList>
    </citation>
    <scope>NUCLEOTIDE SEQUENCE [LARGE SCALE GENOMIC DNA]</scope>
    <source>
        <strain evidence="2">cv. Yunnan</strain>
        <tissue evidence="1">Leaves</tissue>
    </source>
</reference>
<accession>A0ACB9FX39</accession>
<sequence length="104" mass="11655">MDALLGKQDAPLEASVPEDADFDAIQWWWFLEEDMDWCPGWINKPGKKSFPDVQPEPSVEDSDDSPDLAEDVRPPGEGNDEQSIFHVEGEPYCMGNEIQSGEVT</sequence>
<comment type="caution">
    <text evidence="1">The sequence shown here is derived from an EMBL/GenBank/DDBJ whole genome shotgun (WGS) entry which is preliminary data.</text>
</comment>